<evidence type="ECO:0000313" key="2">
    <source>
        <dbReference type="Proteomes" id="UP000476030"/>
    </source>
</evidence>
<accession>A0A6L8W9V7</accession>
<name>A0A6L8W9V7_9PROT</name>
<dbReference type="SUPFAM" id="SSF53335">
    <property type="entry name" value="S-adenosyl-L-methionine-dependent methyltransferases"/>
    <property type="match status" value="1"/>
</dbReference>
<proteinExistence type="predicted"/>
<dbReference type="Pfam" id="PF13578">
    <property type="entry name" value="Methyltransf_24"/>
    <property type="match status" value="1"/>
</dbReference>
<protein>
    <recommendedName>
        <fullName evidence="3">Methyltransferase domain-containing protein</fullName>
    </recommendedName>
</protein>
<dbReference type="RefSeq" id="WP_161315756.1">
    <property type="nucleotide sequence ID" value="NZ_WTUW01000002.1"/>
</dbReference>
<reference evidence="1 2" key="1">
    <citation type="submission" date="2019-12" db="EMBL/GenBank/DDBJ databases">
        <title>Snethiella sp. nov. sp. isolated from sea sand.</title>
        <authorList>
            <person name="Kim J."/>
            <person name="Jeong S.E."/>
            <person name="Jung H.S."/>
            <person name="Jeon C.O."/>
        </authorList>
    </citation>
    <scope>NUCLEOTIDE SEQUENCE [LARGE SCALE GENOMIC DNA]</scope>
    <source>
        <strain evidence="1 2">DP05</strain>
    </source>
</reference>
<dbReference type="InterPro" id="IPR029063">
    <property type="entry name" value="SAM-dependent_MTases_sf"/>
</dbReference>
<organism evidence="1 2">
    <name type="scientific">Sneathiella litorea</name>
    <dbReference type="NCBI Taxonomy" id="2606216"/>
    <lineage>
        <taxon>Bacteria</taxon>
        <taxon>Pseudomonadati</taxon>
        <taxon>Pseudomonadota</taxon>
        <taxon>Alphaproteobacteria</taxon>
        <taxon>Sneathiellales</taxon>
        <taxon>Sneathiellaceae</taxon>
        <taxon>Sneathiella</taxon>
    </lineage>
</organism>
<comment type="caution">
    <text evidence="1">The sequence shown here is derived from an EMBL/GenBank/DDBJ whole genome shotgun (WGS) entry which is preliminary data.</text>
</comment>
<gene>
    <name evidence="1" type="ORF">GQE98_11380</name>
</gene>
<dbReference type="Proteomes" id="UP000476030">
    <property type="component" value="Unassembled WGS sequence"/>
</dbReference>
<evidence type="ECO:0000313" key="1">
    <source>
        <dbReference type="EMBL" id="MZR31232.1"/>
    </source>
</evidence>
<sequence>MDISRDQIKEAVIAAGSDNEEFFHFPVVEEGLYLQQDPDEYADFVHFMATELPPSKFALDIGVASGGQTKFLRDYYNIEKTVVLDIGQHPNFKHWDRIKKSVNTNIVLELIMDSHSKEARKALLPYQGQFDFTFIDGDHSYKGLMQDIELAKEVVKKGCIFVFHDTGAVPDCVRVFKELQKDPDFEMLANFDTRFGISVFRYLAVNGPKTGLRKTISKLFS</sequence>
<keyword evidence="2" id="KW-1185">Reference proteome</keyword>
<dbReference type="EMBL" id="WTUW01000002">
    <property type="protein sequence ID" value="MZR31232.1"/>
    <property type="molecule type" value="Genomic_DNA"/>
</dbReference>
<dbReference type="AlphaFoldDB" id="A0A6L8W9V7"/>
<evidence type="ECO:0008006" key="3">
    <source>
        <dbReference type="Google" id="ProtNLM"/>
    </source>
</evidence>
<dbReference type="Gene3D" id="3.40.50.150">
    <property type="entry name" value="Vaccinia Virus protein VP39"/>
    <property type="match status" value="1"/>
</dbReference>